<dbReference type="EMBL" id="CP102453">
    <property type="protein sequence ID" value="UUX35169.1"/>
    <property type="molecule type" value="Genomic_DNA"/>
</dbReference>
<keyword evidence="6" id="KW-0598">Phosphotransferase system</keyword>
<sequence>MIKHLRLDERLIHGQIAIKWSRNLDINRIIVANDEAGTNKTIERSLMMAAPQNLKVAIQTIDKSIEILKDPRAKDLKILLIVATPQDVLKIINQIKDVDVINVGNYGRIAKKKEGESRKSYGSNLYAYDEEVDIFKEIIASGIKCIYQTTPEDNPEPLDKALKI</sequence>
<keyword evidence="7" id="KW-0418">Kinase</keyword>
<reference evidence="9 10" key="1">
    <citation type="submission" date="2022-08" db="EMBL/GenBank/DDBJ databases">
        <title>Aerococcaceae sp. nov isolated from spoiled eye mask.</title>
        <authorList>
            <person name="Zhou G."/>
            <person name="Xie X.-B."/>
            <person name="Shi Q.-S."/>
            <person name="Wang Y.-S."/>
            <person name="Wen X."/>
            <person name="Peng H."/>
            <person name="Yang X.-J."/>
            <person name="Tao H.-B."/>
            <person name="Huang X.-M."/>
        </authorList>
    </citation>
    <scope>NUCLEOTIDE SEQUENCE [LARGE SCALE GENOMIC DNA]</scope>
    <source>
        <strain evidence="10">DM20194951</strain>
    </source>
</reference>
<comment type="subcellular location">
    <subcellularLocation>
        <location evidence="1">Cytoplasm</location>
    </subcellularLocation>
</comment>
<evidence type="ECO:0000313" key="9">
    <source>
        <dbReference type="EMBL" id="UUX35169.1"/>
    </source>
</evidence>
<evidence type="ECO:0000259" key="8">
    <source>
        <dbReference type="PROSITE" id="PS51101"/>
    </source>
</evidence>
<evidence type="ECO:0000256" key="4">
    <source>
        <dbReference type="ARBA" id="ARBA00022597"/>
    </source>
</evidence>
<evidence type="ECO:0000256" key="3">
    <source>
        <dbReference type="ARBA" id="ARBA00022490"/>
    </source>
</evidence>
<gene>
    <name evidence="9" type="ORF">NRE15_05875</name>
</gene>
<dbReference type="Proteomes" id="UP001315967">
    <property type="component" value="Chromosome"/>
</dbReference>
<dbReference type="InterPro" id="IPR004720">
    <property type="entry name" value="PTS_IIB_sorbose-sp"/>
</dbReference>
<keyword evidence="5" id="KW-0808">Transferase</keyword>
<dbReference type="SUPFAM" id="SSF52728">
    <property type="entry name" value="PTS IIb component"/>
    <property type="match status" value="1"/>
</dbReference>
<keyword evidence="3" id="KW-0963">Cytoplasm</keyword>
<accession>A0ABY5P8U2</accession>
<dbReference type="Pfam" id="PF03830">
    <property type="entry name" value="PTSIIB_sorb"/>
    <property type="match status" value="1"/>
</dbReference>
<dbReference type="InterPro" id="IPR036667">
    <property type="entry name" value="PTS_IIB_sorbose-sp_sf"/>
</dbReference>
<feature type="domain" description="PTS EIIB type-4" evidence="8">
    <location>
        <begin position="1"/>
        <end position="164"/>
    </location>
</feature>
<keyword evidence="10" id="KW-1185">Reference proteome</keyword>
<keyword evidence="4 9" id="KW-0762">Sugar transport</keyword>
<evidence type="ECO:0000256" key="1">
    <source>
        <dbReference type="ARBA" id="ARBA00004496"/>
    </source>
</evidence>
<evidence type="ECO:0000313" key="10">
    <source>
        <dbReference type="Proteomes" id="UP001315967"/>
    </source>
</evidence>
<evidence type="ECO:0000256" key="2">
    <source>
        <dbReference type="ARBA" id="ARBA00022448"/>
    </source>
</evidence>
<name>A0ABY5P8U2_9LACT</name>
<dbReference type="Gene3D" id="3.40.35.10">
    <property type="entry name" value="Phosphotransferase system, sorbose subfamily IIB component"/>
    <property type="match status" value="1"/>
</dbReference>
<evidence type="ECO:0000256" key="7">
    <source>
        <dbReference type="ARBA" id="ARBA00022777"/>
    </source>
</evidence>
<dbReference type="RefSeq" id="WP_313794662.1">
    <property type="nucleotide sequence ID" value="NZ_CP102453.1"/>
</dbReference>
<protein>
    <submittedName>
        <fullName evidence="9">PTS sugar transporter subunit IIB</fullName>
    </submittedName>
</protein>
<evidence type="ECO:0000256" key="6">
    <source>
        <dbReference type="ARBA" id="ARBA00022683"/>
    </source>
</evidence>
<dbReference type="PROSITE" id="PS51101">
    <property type="entry name" value="PTS_EIIB_TYPE_4"/>
    <property type="match status" value="1"/>
</dbReference>
<proteinExistence type="predicted"/>
<keyword evidence="2" id="KW-0813">Transport</keyword>
<organism evidence="9 10">
    <name type="scientific">Fundicoccus culcitae</name>
    <dbReference type="NCBI Taxonomy" id="2969821"/>
    <lineage>
        <taxon>Bacteria</taxon>
        <taxon>Bacillati</taxon>
        <taxon>Bacillota</taxon>
        <taxon>Bacilli</taxon>
        <taxon>Lactobacillales</taxon>
        <taxon>Aerococcaceae</taxon>
        <taxon>Fundicoccus</taxon>
    </lineage>
</organism>
<evidence type="ECO:0000256" key="5">
    <source>
        <dbReference type="ARBA" id="ARBA00022679"/>
    </source>
</evidence>